<accession>A0A9P5THB0</accession>
<evidence type="ECO:0008006" key="4">
    <source>
        <dbReference type="Google" id="ProtNLM"/>
    </source>
</evidence>
<feature type="transmembrane region" description="Helical" evidence="1">
    <location>
        <begin position="6"/>
        <end position="28"/>
    </location>
</feature>
<dbReference type="EMBL" id="JADNYJ010000205">
    <property type="protein sequence ID" value="KAF8874957.1"/>
    <property type="molecule type" value="Genomic_DNA"/>
</dbReference>
<feature type="transmembrane region" description="Helical" evidence="1">
    <location>
        <begin position="68"/>
        <end position="94"/>
    </location>
</feature>
<keyword evidence="3" id="KW-1185">Reference proteome</keyword>
<proteinExistence type="predicted"/>
<reference evidence="2" key="1">
    <citation type="submission" date="2020-11" db="EMBL/GenBank/DDBJ databases">
        <authorList>
            <consortium name="DOE Joint Genome Institute"/>
            <person name="Ahrendt S."/>
            <person name="Riley R."/>
            <person name="Andreopoulos W."/>
            <person name="LaButti K."/>
            <person name="Pangilinan J."/>
            <person name="Ruiz-duenas F.J."/>
            <person name="Barrasa J.M."/>
            <person name="Sanchez-Garcia M."/>
            <person name="Camarero S."/>
            <person name="Miyauchi S."/>
            <person name="Serrano A."/>
            <person name="Linde D."/>
            <person name="Babiker R."/>
            <person name="Drula E."/>
            <person name="Ayuso-Fernandez I."/>
            <person name="Pacheco R."/>
            <person name="Padilla G."/>
            <person name="Ferreira P."/>
            <person name="Barriuso J."/>
            <person name="Kellner H."/>
            <person name="Castanera R."/>
            <person name="Alfaro M."/>
            <person name="Ramirez L."/>
            <person name="Pisabarro A.G."/>
            <person name="Kuo A."/>
            <person name="Tritt A."/>
            <person name="Lipzen A."/>
            <person name="He G."/>
            <person name="Yan M."/>
            <person name="Ng V."/>
            <person name="Cullen D."/>
            <person name="Martin F."/>
            <person name="Rosso M.-N."/>
            <person name="Henrissat B."/>
            <person name="Hibbett D."/>
            <person name="Martinez A.T."/>
            <person name="Grigoriev I.V."/>
        </authorList>
    </citation>
    <scope>NUCLEOTIDE SEQUENCE</scope>
    <source>
        <strain evidence="2">AH 44721</strain>
    </source>
</reference>
<feature type="transmembrane region" description="Helical" evidence="1">
    <location>
        <begin position="40"/>
        <end position="62"/>
    </location>
</feature>
<name>A0A9P5THB0_GYMJU</name>
<evidence type="ECO:0000313" key="3">
    <source>
        <dbReference type="Proteomes" id="UP000724874"/>
    </source>
</evidence>
<keyword evidence="1" id="KW-0812">Transmembrane</keyword>
<protein>
    <recommendedName>
        <fullName evidence="4">MARVEL domain-containing protein</fullName>
    </recommendedName>
</protein>
<dbReference type="OrthoDB" id="3364107at2759"/>
<sequence>MNFFHIYRNVVFGLIFILNFPVLGLSAFWTQHTVGGASSFGLGIFTSCVSMFVFPVLLLLPIFRKNAFISYVVSEIVIISMMWLFWMVSMILAIQNACILDSGCQSLFAVQGLDIFIFILRTYKPCQGLCPEILITCFFHQSSNTSYT</sequence>
<dbReference type="AlphaFoldDB" id="A0A9P5THB0"/>
<comment type="caution">
    <text evidence="2">The sequence shown here is derived from an EMBL/GenBank/DDBJ whole genome shotgun (WGS) entry which is preliminary data.</text>
</comment>
<gene>
    <name evidence="2" type="ORF">CPB84DRAFT_558407</name>
</gene>
<organism evidence="2 3">
    <name type="scientific">Gymnopilus junonius</name>
    <name type="common">Spectacular rustgill mushroom</name>
    <name type="synonym">Gymnopilus spectabilis subsp. junonius</name>
    <dbReference type="NCBI Taxonomy" id="109634"/>
    <lineage>
        <taxon>Eukaryota</taxon>
        <taxon>Fungi</taxon>
        <taxon>Dikarya</taxon>
        <taxon>Basidiomycota</taxon>
        <taxon>Agaricomycotina</taxon>
        <taxon>Agaricomycetes</taxon>
        <taxon>Agaricomycetidae</taxon>
        <taxon>Agaricales</taxon>
        <taxon>Agaricineae</taxon>
        <taxon>Hymenogastraceae</taxon>
        <taxon>Gymnopilus</taxon>
    </lineage>
</organism>
<dbReference type="Proteomes" id="UP000724874">
    <property type="component" value="Unassembled WGS sequence"/>
</dbReference>
<keyword evidence="1" id="KW-1133">Transmembrane helix</keyword>
<evidence type="ECO:0000313" key="2">
    <source>
        <dbReference type="EMBL" id="KAF8874957.1"/>
    </source>
</evidence>
<keyword evidence="1" id="KW-0472">Membrane</keyword>
<evidence type="ECO:0000256" key="1">
    <source>
        <dbReference type="SAM" id="Phobius"/>
    </source>
</evidence>